<protein>
    <submittedName>
        <fullName evidence="1">Uncharacterized protein</fullName>
    </submittedName>
</protein>
<comment type="caution">
    <text evidence="1">The sequence shown here is derived from an EMBL/GenBank/DDBJ whole genome shotgun (WGS) entry which is preliminary data.</text>
</comment>
<reference evidence="2" key="1">
    <citation type="submission" date="2015-07" db="EMBL/GenBank/DDBJ databases">
        <title>Draft genome sequence of the purine-degrading Gottschalkia purinilyticum DSM 1384 (formerly Clostridium purinilyticum).</title>
        <authorList>
            <person name="Poehlein A."/>
            <person name="Schiel-Bengelsdorf B."/>
            <person name="Bengelsdorf F.R."/>
            <person name="Daniel R."/>
            <person name="Duerre P."/>
        </authorList>
    </citation>
    <scope>NUCLEOTIDE SEQUENCE [LARGE SCALE GENOMIC DNA]</scope>
    <source>
        <strain evidence="2">DSM 1384</strain>
    </source>
</reference>
<dbReference type="AlphaFoldDB" id="A0A0L0WB43"/>
<dbReference type="InterPro" id="IPR046146">
    <property type="entry name" value="DUF6148"/>
</dbReference>
<accession>A0A0L0WB43</accession>
<evidence type="ECO:0000313" key="2">
    <source>
        <dbReference type="Proteomes" id="UP000037267"/>
    </source>
</evidence>
<gene>
    <name evidence="1" type="ORF">CLPU_6c00310</name>
</gene>
<dbReference type="OrthoDB" id="80936at2"/>
<dbReference type="Proteomes" id="UP000037267">
    <property type="component" value="Unassembled WGS sequence"/>
</dbReference>
<dbReference type="STRING" id="1503.CLPU_6c00310"/>
<keyword evidence="2" id="KW-1185">Reference proteome</keyword>
<evidence type="ECO:0000313" key="1">
    <source>
        <dbReference type="EMBL" id="KNF08545.1"/>
    </source>
</evidence>
<dbReference type="RefSeq" id="WP_082154137.1">
    <property type="nucleotide sequence ID" value="NZ_LGSS01000006.1"/>
</dbReference>
<sequence>MSIITKERVREHLEAWLNAELAVTTGQSYSIGSRQLTRANISEIRKQIDYWENRLKALELQDQGKKTSKRRIVGIIPRDF</sequence>
<dbReference type="Pfam" id="PF19645">
    <property type="entry name" value="DUF6148"/>
    <property type="match status" value="1"/>
</dbReference>
<dbReference type="EMBL" id="LGSS01000006">
    <property type="protein sequence ID" value="KNF08545.1"/>
    <property type="molecule type" value="Genomic_DNA"/>
</dbReference>
<organism evidence="1 2">
    <name type="scientific">Gottschalkia purinilytica</name>
    <name type="common">Clostridium purinilyticum</name>
    <dbReference type="NCBI Taxonomy" id="1503"/>
    <lineage>
        <taxon>Bacteria</taxon>
        <taxon>Bacillati</taxon>
        <taxon>Bacillota</taxon>
        <taxon>Tissierellia</taxon>
        <taxon>Tissierellales</taxon>
        <taxon>Gottschalkiaceae</taxon>
        <taxon>Gottschalkia</taxon>
    </lineage>
</organism>
<proteinExistence type="predicted"/>
<name>A0A0L0WB43_GOTPU</name>